<reference evidence="1 2" key="1">
    <citation type="submission" date="2019-06" db="EMBL/GenBank/DDBJ databases">
        <title>Whole genome shotgun sequence of Streptomyces gardneri NBRC 12865.</title>
        <authorList>
            <person name="Hosoyama A."/>
            <person name="Uohara A."/>
            <person name="Ohji S."/>
            <person name="Ichikawa N."/>
        </authorList>
    </citation>
    <scope>NUCLEOTIDE SEQUENCE [LARGE SCALE GENOMIC DNA]</scope>
    <source>
        <strain evidence="1 2">NBRC 12865</strain>
    </source>
</reference>
<comment type="caution">
    <text evidence="1">The sequence shown here is derived from an EMBL/GenBank/DDBJ whole genome shotgun (WGS) entry which is preliminary data.</text>
</comment>
<dbReference type="Proteomes" id="UP000315226">
    <property type="component" value="Unassembled WGS sequence"/>
</dbReference>
<gene>
    <name evidence="1" type="ORF">SGA01_36840</name>
</gene>
<keyword evidence="2" id="KW-1185">Reference proteome</keyword>
<dbReference type="AlphaFoldDB" id="A0A4Y3RL31"/>
<sequence>MDQYLNDSVKMRLADPIPLERHGTPYFARTPSNSMALATDSAVQNEPGQAIEHQTRARRPQLV</sequence>
<evidence type="ECO:0000313" key="1">
    <source>
        <dbReference type="EMBL" id="GEB58079.1"/>
    </source>
</evidence>
<protein>
    <submittedName>
        <fullName evidence="1">Uncharacterized protein</fullName>
    </submittedName>
</protein>
<proteinExistence type="predicted"/>
<accession>A0A4Y3RL31</accession>
<dbReference type="EMBL" id="BJMN01000022">
    <property type="protein sequence ID" value="GEB58079.1"/>
    <property type="molecule type" value="Genomic_DNA"/>
</dbReference>
<name>A0A4Y3RL31_9ACTN</name>
<evidence type="ECO:0000313" key="2">
    <source>
        <dbReference type="Proteomes" id="UP000315226"/>
    </source>
</evidence>
<organism evidence="1 2">
    <name type="scientific">Streptomyces gardneri</name>
    <dbReference type="NCBI Taxonomy" id="66892"/>
    <lineage>
        <taxon>Bacteria</taxon>
        <taxon>Bacillati</taxon>
        <taxon>Actinomycetota</taxon>
        <taxon>Actinomycetes</taxon>
        <taxon>Kitasatosporales</taxon>
        <taxon>Streptomycetaceae</taxon>
        <taxon>Streptomyces</taxon>
    </lineage>
</organism>